<organism evidence="2 3">
    <name type="scientific">Termitidicoccus mucosus</name>
    <dbReference type="NCBI Taxonomy" id="1184151"/>
    <lineage>
        <taxon>Bacteria</taxon>
        <taxon>Pseudomonadati</taxon>
        <taxon>Verrucomicrobiota</taxon>
        <taxon>Opitutia</taxon>
        <taxon>Opitutales</taxon>
        <taxon>Opitutaceae</taxon>
        <taxon>Termitidicoccus</taxon>
    </lineage>
</organism>
<dbReference type="AlphaFoldDB" id="A0A178IB08"/>
<dbReference type="Proteomes" id="UP000078486">
    <property type="component" value="Unassembled WGS sequence"/>
</dbReference>
<feature type="region of interest" description="Disordered" evidence="1">
    <location>
        <begin position="409"/>
        <end position="445"/>
    </location>
</feature>
<evidence type="ECO:0000256" key="1">
    <source>
        <dbReference type="SAM" id="MobiDB-lite"/>
    </source>
</evidence>
<sequence>MALSAAANIVLGALYVARAPGNSSPAGGRIAAMRAERARPGGDAKTQAAALPPGEMAEMSAEVVTALLQGDAVSLCDRLRSLGMPESVVRDVVRAMLMKPYNERRQQLLASKGAGNRAWWQGPDGGAETLTREERDELRAMTRDINTQLSAIMDAGDVSGRAASRYAFLPADKAARLAELDRDYGELRADLFQESRRFKVAGDDDALRLVREERDRDLAAILSPAEYEQYQKRYSPTASKLRQRVAGMDITESEYSAIYEVLAPLEKNSGENLSAKDRAVWQQASVDAIRSILGDERYGAYERSTNPDYLNLQAAAERFDIPSGTITQVYNLRDDVASQSQRIAADKSLSAKQKREALAALAANTRAEVGSQLGDEVAAAYLDKNMTWLRQVEKGGALQVTATGDIKIRAIPRDQPKNAKPANKNAKNPDKAKTAKNAQTAKPKK</sequence>
<reference evidence="2 3" key="1">
    <citation type="submission" date="2016-01" db="EMBL/GenBank/DDBJ databases">
        <title>High potential of lignocellulose degradation of a new Verrucomicrobia species.</title>
        <authorList>
            <person name="Wang Y."/>
            <person name="Shi Y."/>
            <person name="Qiu Z."/>
            <person name="Liu S."/>
            <person name="Yang H."/>
        </authorList>
    </citation>
    <scope>NUCLEOTIDE SEQUENCE [LARGE SCALE GENOMIC DNA]</scope>
    <source>
        <strain evidence="2 3">TSB47</strain>
    </source>
</reference>
<feature type="compositionally biased region" description="Low complexity" evidence="1">
    <location>
        <begin position="435"/>
        <end position="445"/>
    </location>
</feature>
<proteinExistence type="predicted"/>
<dbReference type="EMBL" id="LRRQ01000179">
    <property type="protein sequence ID" value="OAM87212.1"/>
    <property type="molecule type" value="Genomic_DNA"/>
</dbReference>
<evidence type="ECO:0000313" key="3">
    <source>
        <dbReference type="Proteomes" id="UP000078486"/>
    </source>
</evidence>
<comment type="caution">
    <text evidence="2">The sequence shown here is derived from an EMBL/GenBank/DDBJ whole genome shotgun (WGS) entry which is preliminary data.</text>
</comment>
<keyword evidence="3" id="KW-1185">Reference proteome</keyword>
<protein>
    <submittedName>
        <fullName evidence="2">Uncharacterized protein</fullName>
    </submittedName>
</protein>
<accession>A0A178IB08</accession>
<gene>
    <name evidence="2" type="ORF">AW736_24935</name>
</gene>
<name>A0A178IB08_9BACT</name>
<evidence type="ECO:0000313" key="2">
    <source>
        <dbReference type="EMBL" id="OAM87212.1"/>
    </source>
</evidence>